<comment type="caution">
    <text evidence="2">The sequence shown here is derived from an EMBL/GenBank/DDBJ whole genome shotgun (WGS) entry which is preliminary data.</text>
</comment>
<gene>
    <name evidence="2" type="ORF">CEE36_04470</name>
</gene>
<dbReference type="Proteomes" id="UP000317778">
    <property type="component" value="Unassembled WGS sequence"/>
</dbReference>
<evidence type="ECO:0000313" key="3">
    <source>
        <dbReference type="Proteomes" id="UP000317778"/>
    </source>
</evidence>
<keyword evidence="1" id="KW-0732">Signal</keyword>
<proteinExistence type="predicted"/>
<protein>
    <submittedName>
        <fullName evidence="2">Uncharacterized protein</fullName>
    </submittedName>
</protein>
<sequence>MKKIIMLALLVVAVIAFAASSNPAEKTELQNPVDHIMYIGWSGTGTGAWQKFEIYYDRDTRIFEGKWWYDNAHCGWIEGKAVKDIDDVGVIGEGRFGGDYAGAWEGTFYFRGECFGKTWAKTYPPGDGKFYGM</sequence>
<feature type="signal peptide" evidence="1">
    <location>
        <begin position="1"/>
        <end position="18"/>
    </location>
</feature>
<feature type="chain" id="PRO_5022126916" evidence="1">
    <location>
        <begin position="19"/>
        <end position="133"/>
    </location>
</feature>
<dbReference type="EMBL" id="NJBO01000005">
    <property type="protein sequence ID" value="TKJ43294.1"/>
    <property type="molecule type" value="Genomic_DNA"/>
</dbReference>
<evidence type="ECO:0000256" key="1">
    <source>
        <dbReference type="SAM" id="SignalP"/>
    </source>
</evidence>
<accession>A0A532V7X4</accession>
<reference evidence="2 3" key="1">
    <citation type="submission" date="2017-06" db="EMBL/GenBank/DDBJ databases">
        <title>Novel microbial phyla capable of carbon fixation and sulfur reduction in deep-sea sediments.</title>
        <authorList>
            <person name="Huang J."/>
            <person name="Baker B."/>
            <person name="Wang Y."/>
        </authorList>
    </citation>
    <scope>NUCLEOTIDE SEQUENCE [LARGE SCALE GENOMIC DNA]</scope>
    <source>
        <strain evidence="2">B3_TA06</strain>
    </source>
</reference>
<dbReference type="AlphaFoldDB" id="A0A532V7X4"/>
<evidence type="ECO:0000313" key="2">
    <source>
        <dbReference type="EMBL" id="TKJ43294.1"/>
    </source>
</evidence>
<organism evidence="2 3">
    <name type="scientific">candidate division TA06 bacterium B3_TA06</name>
    <dbReference type="NCBI Taxonomy" id="2012487"/>
    <lineage>
        <taxon>Bacteria</taxon>
        <taxon>Bacteria division TA06</taxon>
    </lineage>
</organism>
<name>A0A532V7X4_UNCT6</name>